<feature type="domain" description="Glycosyltransferase 2-like" evidence="10">
    <location>
        <begin position="9"/>
        <end position="171"/>
    </location>
</feature>
<feature type="transmembrane region" description="Helical" evidence="9">
    <location>
        <begin position="234"/>
        <end position="257"/>
    </location>
</feature>
<evidence type="ECO:0000256" key="7">
    <source>
        <dbReference type="ARBA" id="ARBA00023136"/>
    </source>
</evidence>
<evidence type="ECO:0000256" key="5">
    <source>
        <dbReference type="ARBA" id="ARBA00022692"/>
    </source>
</evidence>
<accession>A0ABU7S0F6</accession>
<comment type="similarity">
    <text evidence="2">Belongs to the glycosyltransferase 2 family.</text>
</comment>
<keyword evidence="3 11" id="KW-0328">Glycosyltransferase</keyword>
<dbReference type="InterPro" id="IPR050256">
    <property type="entry name" value="Glycosyltransferase_2"/>
</dbReference>
<protein>
    <submittedName>
        <fullName evidence="11">Glycosyltransferase family 2 protein</fullName>
        <ecNumber evidence="11">2.4.-.-</ecNumber>
    </submittedName>
</protein>
<evidence type="ECO:0000256" key="4">
    <source>
        <dbReference type="ARBA" id="ARBA00022679"/>
    </source>
</evidence>
<gene>
    <name evidence="11" type="ORF">V1633_27620</name>
</gene>
<evidence type="ECO:0000313" key="11">
    <source>
        <dbReference type="EMBL" id="MEE6262259.1"/>
    </source>
</evidence>
<name>A0ABU7S0F6_9ACTN</name>
<evidence type="ECO:0000256" key="8">
    <source>
        <dbReference type="SAM" id="MobiDB-lite"/>
    </source>
</evidence>
<dbReference type="GO" id="GO:0016757">
    <property type="term" value="F:glycosyltransferase activity"/>
    <property type="evidence" value="ECO:0007669"/>
    <property type="project" value="UniProtKB-KW"/>
</dbReference>
<evidence type="ECO:0000256" key="9">
    <source>
        <dbReference type="SAM" id="Phobius"/>
    </source>
</evidence>
<comment type="caution">
    <text evidence="11">The sequence shown here is derived from an EMBL/GenBank/DDBJ whole genome shotgun (WGS) entry which is preliminary data.</text>
</comment>
<dbReference type="CDD" id="cd04187">
    <property type="entry name" value="DPM1_like_bac"/>
    <property type="match status" value="1"/>
</dbReference>
<keyword evidence="4 11" id="KW-0808">Transferase</keyword>
<dbReference type="EC" id="2.4.-.-" evidence="11"/>
<dbReference type="InterPro" id="IPR001173">
    <property type="entry name" value="Glyco_trans_2-like"/>
</dbReference>
<dbReference type="InterPro" id="IPR029044">
    <property type="entry name" value="Nucleotide-diphossugar_trans"/>
</dbReference>
<evidence type="ECO:0000259" key="10">
    <source>
        <dbReference type="Pfam" id="PF00535"/>
    </source>
</evidence>
<feature type="transmembrane region" description="Helical" evidence="9">
    <location>
        <begin position="263"/>
        <end position="287"/>
    </location>
</feature>
<keyword evidence="6 9" id="KW-1133">Transmembrane helix</keyword>
<dbReference type="Proteomes" id="UP001332243">
    <property type="component" value="Unassembled WGS sequence"/>
</dbReference>
<keyword evidence="7 9" id="KW-0472">Membrane</keyword>
<keyword evidence="5 9" id="KW-0812">Transmembrane</keyword>
<keyword evidence="12" id="KW-1185">Reference proteome</keyword>
<evidence type="ECO:0000313" key="12">
    <source>
        <dbReference type="Proteomes" id="UP001332243"/>
    </source>
</evidence>
<reference evidence="11 12" key="1">
    <citation type="submission" date="2024-01" db="EMBL/GenBank/DDBJ databases">
        <title>Genome insights into Plantactinospora sonchi sp. nov.</title>
        <authorList>
            <person name="Wang L."/>
        </authorList>
    </citation>
    <scope>NUCLEOTIDE SEQUENCE [LARGE SCALE GENOMIC DNA]</scope>
    <source>
        <strain evidence="11 12">NEAU-QY2</strain>
    </source>
</reference>
<comment type="subcellular location">
    <subcellularLocation>
        <location evidence="1">Membrane</location>
        <topology evidence="1">Multi-pass membrane protein</topology>
    </subcellularLocation>
</comment>
<dbReference type="Gene3D" id="3.90.550.10">
    <property type="entry name" value="Spore Coat Polysaccharide Biosynthesis Protein SpsA, Chain A"/>
    <property type="match status" value="1"/>
</dbReference>
<dbReference type="EMBL" id="JAZGQK010000026">
    <property type="protein sequence ID" value="MEE6262259.1"/>
    <property type="molecule type" value="Genomic_DNA"/>
</dbReference>
<evidence type="ECO:0000256" key="2">
    <source>
        <dbReference type="ARBA" id="ARBA00006739"/>
    </source>
</evidence>
<dbReference type="PANTHER" id="PTHR48090">
    <property type="entry name" value="UNDECAPRENYL-PHOSPHATE 4-DEOXY-4-FORMAMIDO-L-ARABINOSE TRANSFERASE-RELATED"/>
    <property type="match status" value="1"/>
</dbReference>
<dbReference type="RefSeq" id="WP_331217187.1">
    <property type="nucleotide sequence ID" value="NZ_JAZGQK010000026.1"/>
</dbReference>
<evidence type="ECO:0000256" key="3">
    <source>
        <dbReference type="ARBA" id="ARBA00022676"/>
    </source>
</evidence>
<evidence type="ECO:0000256" key="1">
    <source>
        <dbReference type="ARBA" id="ARBA00004141"/>
    </source>
</evidence>
<feature type="compositionally biased region" description="Low complexity" evidence="8">
    <location>
        <begin position="384"/>
        <end position="405"/>
    </location>
</feature>
<sequence length="405" mass="42514">MTSRNPSLSVVVPIFNEESVLPLLARRLRPVLDGLGEPYEVVAVDDGSTDASPVVLAGLRRGWPQLRVVRLRRNSGHQAALTAGLFRARGGYVASIDADLQDPPEVLVEMLTLARERALDIVYGVRSDRSTDSTFKRSTAGLYYRLVRRLVGNTVPAQAGDFRLLSRATVEALRELPERRPVLRLVVPWLGFPSAEVPYVREQRAAGSTKYSLSRMVRLATDSITSFSAAPLRVATGLGVGGMLLCALMVVFAFVAYLRDSTVAGWASLYVAILFLGAVQLLCLGLLGEYVGRIYAAVQGRPSYFVSSDTDDLFVSSDAADLVAVAAPAPESVDGLTDRSAGGAPLDGSVEGGPTDGSVDGAPVEEPVGAGSGAPVARTGGGAASVARSGAASARRGRSGTRTAG</sequence>
<organism evidence="11 12">
    <name type="scientific">Plantactinospora sonchi</name>
    <dbReference type="NCBI Taxonomy" id="1544735"/>
    <lineage>
        <taxon>Bacteria</taxon>
        <taxon>Bacillati</taxon>
        <taxon>Actinomycetota</taxon>
        <taxon>Actinomycetes</taxon>
        <taxon>Micromonosporales</taxon>
        <taxon>Micromonosporaceae</taxon>
        <taxon>Plantactinospora</taxon>
    </lineage>
</organism>
<dbReference type="SUPFAM" id="SSF53448">
    <property type="entry name" value="Nucleotide-diphospho-sugar transferases"/>
    <property type="match status" value="1"/>
</dbReference>
<proteinExistence type="inferred from homology"/>
<evidence type="ECO:0000256" key="6">
    <source>
        <dbReference type="ARBA" id="ARBA00022989"/>
    </source>
</evidence>
<dbReference type="Pfam" id="PF00535">
    <property type="entry name" value="Glycos_transf_2"/>
    <property type="match status" value="1"/>
</dbReference>
<feature type="region of interest" description="Disordered" evidence="8">
    <location>
        <begin position="332"/>
        <end position="405"/>
    </location>
</feature>
<dbReference type="PANTHER" id="PTHR48090:SF1">
    <property type="entry name" value="PROPHAGE BACTOPRENOL GLUCOSYL TRANSFERASE HOMOLOG"/>
    <property type="match status" value="1"/>
</dbReference>